<keyword evidence="1" id="KW-0479">Metal-binding</keyword>
<dbReference type="InterPro" id="IPR051785">
    <property type="entry name" value="MMCE/EMCE_epimerase"/>
</dbReference>
<dbReference type="InterPro" id="IPR004360">
    <property type="entry name" value="Glyas_Fos-R_dOase_dom"/>
</dbReference>
<dbReference type="SUPFAM" id="SSF54593">
    <property type="entry name" value="Glyoxalase/Bleomycin resistance protein/Dihydroxybiphenyl dioxygenase"/>
    <property type="match status" value="1"/>
</dbReference>
<evidence type="ECO:0000313" key="3">
    <source>
        <dbReference type="EMBL" id="SFF47505.1"/>
    </source>
</evidence>
<dbReference type="GO" id="GO:0046491">
    <property type="term" value="P:L-methylmalonyl-CoA metabolic process"/>
    <property type="evidence" value="ECO:0007669"/>
    <property type="project" value="TreeGrafter"/>
</dbReference>
<dbReference type="PROSITE" id="PS51819">
    <property type="entry name" value="VOC"/>
    <property type="match status" value="1"/>
</dbReference>
<gene>
    <name evidence="3" type="ORF">SAMN04487969_14724</name>
</gene>
<reference evidence="4" key="1">
    <citation type="submission" date="2016-10" db="EMBL/GenBank/DDBJ databases">
        <authorList>
            <person name="Varghese N."/>
            <person name="Submissions S."/>
        </authorList>
    </citation>
    <scope>NUCLEOTIDE SEQUENCE [LARGE SCALE GENOMIC DNA]</scope>
    <source>
        <strain evidence="4">CGMCC 1.10223</strain>
    </source>
</reference>
<evidence type="ECO:0000259" key="2">
    <source>
        <dbReference type="PROSITE" id="PS51819"/>
    </source>
</evidence>
<evidence type="ECO:0000256" key="1">
    <source>
        <dbReference type="ARBA" id="ARBA00022723"/>
    </source>
</evidence>
<keyword evidence="4" id="KW-1185">Reference proteome</keyword>
<dbReference type="Gene3D" id="3.10.180.10">
    <property type="entry name" value="2,3-Dihydroxybiphenyl 1,2-Dioxygenase, domain 1"/>
    <property type="match status" value="1"/>
</dbReference>
<dbReference type="PANTHER" id="PTHR43048">
    <property type="entry name" value="METHYLMALONYL-COA EPIMERASE"/>
    <property type="match status" value="1"/>
</dbReference>
<proteinExistence type="predicted"/>
<dbReference type="Pfam" id="PF00903">
    <property type="entry name" value="Glyoxalase"/>
    <property type="match status" value="1"/>
</dbReference>
<dbReference type="EMBL" id="FONN01000047">
    <property type="protein sequence ID" value="SFF47505.1"/>
    <property type="molecule type" value="Genomic_DNA"/>
</dbReference>
<dbReference type="GO" id="GO:0046872">
    <property type="term" value="F:metal ion binding"/>
    <property type="evidence" value="ECO:0007669"/>
    <property type="project" value="UniProtKB-KW"/>
</dbReference>
<dbReference type="Proteomes" id="UP000183410">
    <property type="component" value="Unassembled WGS sequence"/>
</dbReference>
<organism evidence="3 4">
    <name type="scientific">Paenibacillus algorifonticola</name>
    <dbReference type="NCBI Taxonomy" id="684063"/>
    <lineage>
        <taxon>Bacteria</taxon>
        <taxon>Bacillati</taxon>
        <taxon>Bacillota</taxon>
        <taxon>Bacilli</taxon>
        <taxon>Bacillales</taxon>
        <taxon>Paenibacillaceae</taxon>
        <taxon>Paenibacillus</taxon>
    </lineage>
</organism>
<protein>
    <submittedName>
        <fullName evidence="3">Glyoxylase I family protein</fullName>
    </submittedName>
</protein>
<dbReference type="GO" id="GO:0004493">
    <property type="term" value="F:methylmalonyl-CoA epimerase activity"/>
    <property type="evidence" value="ECO:0007669"/>
    <property type="project" value="TreeGrafter"/>
</dbReference>
<accession>A0A1I2IYJ2</accession>
<dbReference type="PANTHER" id="PTHR43048:SF6">
    <property type="entry name" value="BLR8189 PROTEIN"/>
    <property type="match status" value="1"/>
</dbReference>
<dbReference type="OrthoDB" id="9795618at2"/>
<feature type="domain" description="VOC" evidence="2">
    <location>
        <begin position="19"/>
        <end position="149"/>
    </location>
</feature>
<dbReference type="AlphaFoldDB" id="A0A1I2IYJ2"/>
<dbReference type="InterPro" id="IPR029068">
    <property type="entry name" value="Glyas_Bleomycin-R_OHBP_Dase"/>
</dbReference>
<dbReference type="RefSeq" id="WP_046234727.1">
    <property type="nucleotide sequence ID" value="NZ_FONN01000047.1"/>
</dbReference>
<sequence length="151" mass="17024">MPDSNLRQDSAATPIASLKGHHIAIRVPDYEAAKSWYVEKLGFRVIQEWPFGDLHLAYVAPPHDDSFYFEIIGDGEVNDAPIYHDINSSMYKAGHHHLCMTVNDVDEAIAYLDSKGVTIIGVPFNLEAIHRRLAFFTDPWGNLFELAQVID</sequence>
<name>A0A1I2IYJ2_9BACL</name>
<dbReference type="InterPro" id="IPR037523">
    <property type="entry name" value="VOC_core"/>
</dbReference>
<evidence type="ECO:0000313" key="4">
    <source>
        <dbReference type="Proteomes" id="UP000183410"/>
    </source>
</evidence>